<name>A0A9X4BFH8_9GAMM</name>
<evidence type="ECO:0000259" key="2">
    <source>
        <dbReference type="Pfam" id="PF16655"/>
    </source>
</evidence>
<dbReference type="InterPro" id="IPR029052">
    <property type="entry name" value="Metallo-depent_PP-like"/>
</dbReference>
<dbReference type="Gene3D" id="2.60.40.380">
    <property type="entry name" value="Purple acid phosphatase-like, N-terminal"/>
    <property type="match status" value="1"/>
</dbReference>
<dbReference type="SUPFAM" id="SSF56300">
    <property type="entry name" value="Metallo-dependent phosphatases"/>
    <property type="match status" value="1"/>
</dbReference>
<dbReference type="PANTHER" id="PTHR43606">
    <property type="entry name" value="PHOSPHATASE, PUTATIVE (AFU_ORTHOLOGUE AFUA_6G08710)-RELATED"/>
    <property type="match status" value="1"/>
</dbReference>
<feature type="domain" description="Phospholipase D N-terminal" evidence="2">
    <location>
        <begin position="58"/>
        <end position="153"/>
    </location>
</feature>
<dbReference type="CDD" id="cd07389">
    <property type="entry name" value="MPP_PhoD"/>
    <property type="match status" value="1"/>
</dbReference>
<evidence type="ECO:0000259" key="1">
    <source>
        <dbReference type="Pfam" id="PF09423"/>
    </source>
</evidence>
<sequence>MPTPDPRRLALERLARTAGIDRRAFLRGLTAFALGAFASPRVRAADKRVRFAGHPFQLGVASGVGAHDRVVLWTRLCPDPLNGGGMPEERVRVRWEVAADEGFRQIVRDGMHYAAAELAHSVHVDVDGLAPDRPYWYRFFAGDEASAVGRTRTLPAPDAANARLRFALASCQHFEQGYYDAYRHLVADAPDLMLFVGDYIYETDSDEDPVRRHASREPHALADYRNRHAQYRLDEHLQAAHGALPWMVTVDDHEVDNDWAGNVSEGLDPQFAARRANALQAYFEHMPLSPSALKTGASLALYRRVDVGRLARIHLLDDRQYRDPHACPRPGIGGSNTASLRECPALADPARTMLGADQERWLDAGLGASRARWNVIAQETLFSAFKQPEDGEDRYFTEDWNGYHSARTRLVKTLQKHKLNNALIVGGDVHTSFAMDVKADFDRPESAIVATEFTGTSLTSAGISQERVARYLKANPHAHFGNSDEHGYLLFDVDADQVRAQFRVVESIKRRGSPIRTLAQFRAEHGRPGVKPV</sequence>
<dbReference type="InterPro" id="IPR006311">
    <property type="entry name" value="TAT_signal"/>
</dbReference>
<dbReference type="Proteomes" id="UP001139971">
    <property type="component" value="Unassembled WGS sequence"/>
</dbReference>
<dbReference type="Gene3D" id="3.60.21.70">
    <property type="entry name" value="PhoD-like phosphatase"/>
    <property type="match status" value="1"/>
</dbReference>
<proteinExistence type="predicted"/>
<dbReference type="InterPro" id="IPR052900">
    <property type="entry name" value="Phospholipid_Metab_Enz"/>
</dbReference>
<dbReference type="EMBL" id="JAOVZO020000001">
    <property type="protein sequence ID" value="MDC8011115.1"/>
    <property type="molecule type" value="Genomic_DNA"/>
</dbReference>
<dbReference type="PROSITE" id="PS51318">
    <property type="entry name" value="TAT"/>
    <property type="match status" value="1"/>
</dbReference>
<organism evidence="3 4">
    <name type="scientific">Tahibacter soli</name>
    <dbReference type="NCBI Taxonomy" id="2983605"/>
    <lineage>
        <taxon>Bacteria</taxon>
        <taxon>Pseudomonadati</taxon>
        <taxon>Pseudomonadota</taxon>
        <taxon>Gammaproteobacteria</taxon>
        <taxon>Lysobacterales</taxon>
        <taxon>Rhodanobacteraceae</taxon>
        <taxon>Tahibacter</taxon>
    </lineage>
</organism>
<evidence type="ECO:0000313" key="4">
    <source>
        <dbReference type="Proteomes" id="UP001139971"/>
    </source>
</evidence>
<dbReference type="RefSeq" id="WP_263544531.1">
    <property type="nucleotide sequence ID" value="NZ_JAOVZO020000001.1"/>
</dbReference>
<dbReference type="InterPro" id="IPR018946">
    <property type="entry name" value="PhoD-like_MPP"/>
</dbReference>
<dbReference type="Pfam" id="PF16655">
    <property type="entry name" value="PhoD_N"/>
    <property type="match status" value="1"/>
</dbReference>
<evidence type="ECO:0000313" key="3">
    <source>
        <dbReference type="EMBL" id="MDC8011115.1"/>
    </source>
</evidence>
<dbReference type="AlphaFoldDB" id="A0A9X4BFH8"/>
<dbReference type="InterPro" id="IPR038607">
    <property type="entry name" value="PhoD-like_sf"/>
</dbReference>
<reference evidence="3" key="1">
    <citation type="submission" date="2023-02" db="EMBL/GenBank/DDBJ databases">
        <title>Tahibacter soli sp. nov. isolated from soil.</title>
        <authorList>
            <person name="Baek J.H."/>
            <person name="Lee J.K."/>
            <person name="Choi D.G."/>
            <person name="Jeon C.O."/>
        </authorList>
    </citation>
    <scope>NUCLEOTIDE SEQUENCE</scope>
    <source>
        <strain evidence="3">BL</strain>
    </source>
</reference>
<dbReference type="PANTHER" id="PTHR43606:SF2">
    <property type="entry name" value="ALKALINE PHOSPHATASE FAMILY PROTEIN (AFU_ORTHOLOGUE AFUA_5G03860)"/>
    <property type="match status" value="1"/>
</dbReference>
<feature type="domain" description="PhoD-like phosphatase metallophosphatase" evidence="1">
    <location>
        <begin position="166"/>
        <end position="502"/>
    </location>
</feature>
<comment type="caution">
    <text evidence="3">The sequence shown here is derived from an EMBL/GenBank/DDBJ whole genome shotgun (WGS) entry which is preliminary data.</text>
</comment>
<accession>A0A9X4BFH8</accession>
<dbReference type="InterPro" id="IPR032093">
    <property type="entry name" value="PhoD_N"/>
</dbReference>
<dbReference type="Pfam" id="PF09423">
    <property type="entry name" value="PhoD"/>
    <property type="match status" value="1"/>
</dbReference>
<keyword evidence="4" id="KW-1185">Reference proteome</keyword>
<protein>
    <submittedName>
        <fullName evidence="3">Alkaline phosphatase D family protein</fullName>
    </submittedName>
</protein>
<gene>
    <name evidence="3" type="ORF">OD750_000995</name>
</gene>